<proteinExistence type="predicted"/>
<keyword evidence="1" id="KW-0472">Membrane</keyword>
<evidence type="ECO:0000313" key="2">
    <source>
        <dbReference type="EMBL" id="PVH34230.1"/>
    </source>
</evidence>
<evidence type="ECO:0000256" key="1">
    <source>
        <dbReference type="SAM" id="Phobius"/>
    </source>
</evidence>
<dbReference type="Gramene" id="PVH34230">
    <property type="protein sequence ID" value="PVH34230"/>
    <property type="gene ID" value="PAHAL_8G177400"/>
</dbReference>
<dbReference type="Proteomes" id="UP000243499">
    <property type="component" value="Chromosome 8"/>
</dbReference>
<keyword evidence="1" id="KW-1133">Transmembrane helix</keyword>
<accession>A0A2T8I991</accession>
<dbReference type="EMBL" id="CM008053">
    <property type="protein sequence ID" value="PVH34230.1"/>
    <property type="molecule type" value="Genomic_DNA"/>
</dbReference>
<gene>
    <name evidence="2" type="ORF">PAHAL_8G177400</name>
</gene>
<protein>
    <submittedName>
        <fullName evidence="2">Uncharacterized protein</fullName>
    </submittedName>
</protein>
<reference evidence="2" key="1">
    <citation type="submission" date="2018-04" db="EMBL/GenBank/DDBJ databases">
        <title>WGS assembly of Panicum hallii.</title>
        <authorList>
            <person name="Lovell J."/>
            <person name="Jenkins J."/>
            <person name="Lowry D."/>
            <person name="Mamidi S."/>
            <person name="Sreedasyam A."/>
            <person name="Weng X."/>
            <person name="Barry K."/>
            <person name="Bonette J."/>
            <person name="Campitelli B."/>
            <person name="Daum C."/>
            <person name="Gordon S."/>
            <person name="Gould B."/>
            <person name="Lipzen A."/>
            <person name="Macqueen A."/>
            <person name="Palacio-Mejia J."/>
            <person name="Plott C."/>
            <person name="Shakirov E."/>
            <person name="Shu S."/>
            <person name="Yoshinaga Y."/>
            <person name="Zane M."/>
            <person name="Rokhsar D."/>
            <person name="Grimwood J."/>
            <person name="Schmutz J."/>
            <person name="Juenger T."/>
        </authorList>
    </citation>
    <scope>NUCLEOTIDE SEQUENCE [LARGE SCALE GENOMIC DNA]</scope>
    <source>
        <strain evidence="2">FIL2</strain>
    </source>
</reference>
<dbReference type="AlphaFoldDB" id="A0A2T8I991"/>
<feature type="transmembrane region" description="Helical" evidence="1">
    <location>
        <begin position="123"/>
        <end position="147"/>
    </location>
</feature>
<keyword evidence="1" id="KW-0812">Transmembrane</keyword>
<name>A0A2T8I991_9POAL</name>
<sequence length="149" mass="17063">MMIWYEISNIVKSAPRKGFFVPQHKQIIITRGISKSLGGDDTLESLRWGARDAEKIIRSQGAGCPLPPRPQPAFLRIPPSYSSWEQPVKSLFVVLHENPMKRSRAEGFQSVAYMLDPNYQYGFCLWFSCVYLCACSYAFAFLIGAIYRW</sequence>
<organism evidence="2">
    <name type="scientific">Panicum hallii</name>
    <dbReference type="NCBI Taxonomy" id="206008"/>
    <lineage>
        <taxon>Eukaryota</taxon>
        <taxon>Viridiplantae</taxon>
        <taxon>Streptophyta</taxon>
        <taxon>Embryophyta</taxon>
        <taxon>Tracheophyta</taxon>
        <taxon>Spermatophyta</taxon>
        <taxon>Magnoliopsida</taxon>
        <taxon>Liliopsida</taxon>
        <taxon>Poales</taxon>
        <taxon>Poaceae</taxon>
        <taxon>PACMAD clade</taxon>
        <taxon>Panicoideae</taxon>
        <taxon>Panicodae</taxon>
        <taxon>Paniceae</taxon>
        <taxon>Panicinae</taxon>
        <taxon>Panicum</taxon>
        <taxon>Panicum sect. Panicum</taxon>
    </lineage>
</organism>